<feature type="domain" description="AAA+ ATPase" evidence="5">
    <location>
        <begin position="51"/>
        <end position="169"/>
    </location>
</feature>
<keyword evidence="4" id="KW-0067">ATP-binding</keyword>
<proteinExistence type="inferred from homology"/>
<keyword evidence="2" id="KW-0235">DNA replication</keyword>
<dbReference type="SUPFAM" id="SSF52540">
    <property type="entry name" value="P-loop containing nucleoside triphosphate hydrolases"/>
    <property type="match status" value="1"/>
</dbReference>
<dbReference type="PANTHER" id="PTHR13779">
    <property type="entry name" value="WERNER HELICASE-INTERACTING PROTEIN 1 FAMILY MEMBER"/>
    <property type="match status" value="1"/>
</dbReference>
<dbReference type="FunFam" id="3.40.50.300:FF:000137">
    <property type="entry name" value="Replication-associated recombination protein A"/>
    <property type="match status" value="1"/>
</dbReference>
<evidence type="ECO:0000256" key="4">
    <source>
        <dbReference type="ARBA" id="ARBA00022840"/>
    </source>
</evidence>
<dbReference type="InterPro" id="IPR032423">
    <property type="entry name" value="AAA_assoc_2"/>
</dbReference>
<dbReference type="Pfam" id="PF12002">
    <property type="entry name" value="MgsA_C"/>
    <property type="match status" value="1"/>
</dbReference>
<dbReference type="AlphaFoldDB" id="A0A0F9WBH5"/>
<keyword evidence="3" id="KW-0547">Nucleotide-binding</keyword>
<dbReference type="Gene3D" id="1.10.3710.10">
    <property type="entry name" value="DNA polymerase III clamp loader subunits, C-terminal domain"/>
    <property type="match status" value="1"/>
</dbReference>
<protein>
    <recommendedName>
        <fullName evidence="5">AAA+ ATPase domain-containing protein</fullName>
    </recommendedName>
</protein>
<dbReference type="FunFam" id="1.10.8.60:FF:000029">
    <property type="entry name" value="Replication-associated recombination protein A"/>
    <property type="match status" value="1"/>
</dbReference>
<dbReference type="CDD" id="cd00009">
    <property type="entry name" value="AAA"/>
    <property type="match status" value="1"/>
</dbReference>
<dbReference type="GO" id="GO:0008047">
    <property type="term" value="F:enzyme activator activity"/>
    <property type="evidence" value="ECO:0007669"/>
    <property type="project" value="TreeGrafter"/>
</dbReference>
<dbReference type="GO" id="GO:0000731">
    <property type="term" value="P:DNA synthesis involved in DNA repair"/>
    <property type="evidence" value="ECO:0007669"/>
    <property type="project" value="TreeGrafter"/>
</dbReference>
<evidence type="ECO:0000256" key="1">
    <source>
        <dbReference type="ARBA" id="ARBA00008959"/>
    </source>
</evidence>
<evidence type="ECO:0000259" key="5">
    <source>
        <dbReference type="SMART" id="SM00382"/>
    </source>
</evidence>
<dbReference type="InterPro" id="IPR027417">
    <property type="entry name" value="P-loop_NTPase"/>
</dbReference>
<dbReference type="GO" id="GO:0006261">
    <property type="term" value="P:DNA-templated DNA replication"/>
    <property type="evidence" value="ECO:0007669"/>
    <property type="project" value="TreeGrafter"/>
</dbReference>
<dbReference type="EMBL" id="LAZR01000190">
    <property type="protein sequence ID" value="KKN83141.1"/>
    <property type="molecule type" value="Genomic_DNA"/>
</dbReference>
<reference evidence="6" key="1">
    <citation type="journal article" date="2015" name="Nature">
        <title>Complex archaea that bridge the gap between prokaryotes and eukaryotes.</title>
        <authorList>
            <person name="Spang A."/>
            <person name="Saw J.H."/>
            <person name="Jorgensen S.L."/>
            <person name="Zaremba-Niedzwiedzka K."/>
            <person name="Martijn J."/>
            <person name="Lind A.E."/>
            <person name="van Eijk R."/>
            <person name="Schleper C."/>
            <person name="Guy L."/>
            <person name="Ettema T.J."/>
        </authorList>
    </citation>
    <scope>NUCLEOTIDE SEQUENCE</scope>
</reference>
<dbReference type="InterPro" id="IPR008921">
    <property type="entry name" value="DNA_pol3_clamp-load_cplx_C"/>
</dbReference>
<name>A0A0F9WBH5_9ZZZZ</name>
<sequence length="446" mass="48729">MDLLRHAENAAIAANAPLAVRMRPQAVDDVLGQDEFLGPGKLLRRMLDADRLTSLVFHGPPGSGKTTLAAVIANHCSADFYTLNGGSASVKDVREIIERARVNLAANSTRTVLFIDELHRFNRAQQDVLLNDVENATIVLIGATTENPFFTINSPLLSRSTIFQFKPLCDDDIITLLRRALGDADRGLGAYTVRVDDEALQHLATICDGDARRALTALEIGVISQAQRGATEIVFDLETAQESIQAKAIQYDTHGDQHYDAASALIKSMRGSDPDATVYWLAKMLVAGEDPRFIARRIAILASEDIGNADPRAVLVANAAFQITERIGMPECRITLAQAAIYMACAPKSNASYVAVDKAMDDVKTRRTVPVPKHLRNAPHPGMAEQYGHGKGYQYSHDYPGGVSPDQDYLGVDATYYVPTQRGYEKHIAAYLDWIRKLQAGPDDDA</sequence>
<dbReference type="Gene3D" id="1.10.8.60">
    <property type="match status" value="1"/>
</dbReference>
<gene>
    <name evidence="6" type="ORF">LCGC14_0302550</name>
</gene>
<dbReference type="GO" id="GO:0017116">
    <property type="term" value="F:single-stranded DNA helicase activity"/>
    <property type="evidence" value="ECO:0007669"/>
    <property type="project" value="TreeGrafter"/>
</dbReference>
<dbReference type="InterPro" id="IPR003593">
    <property type="entry name" value="AAA+_ATPase"/>
</dbReference>
<dbReference type="FunFam" id="1.20.272.10:FF:000001">
    <property type="entry name" value="Putative AAA family ATPase"/>
    <property type="match status" value="1"/>
</dbReference>
<dbReference type="CDD" id="cd18139">
    <property type="entry name" value="HLD_clamp_RarA"/>
    <property type="match status" value="1"/>
</dbReference>
<evidence type="ECO:0000313" key="6">
    <source>
        <dbReference type="EMBL" id="KKN83141.1"/>
    </source>
</evidence>
<dbReference type="Pfam" id="PF00004">
    <property type="entry name" value="AAA"/>
    <property type="match status" value="1"/>
</dbReference>
<organism evidence="6">
    <name type="scientific">marine sediment metagenome</name>
    <dbReference type="NCBI Taxonomy" id="412755"/>
    <lineage>
        <taxon>unclassified sequences</taxon>
        <taxon>metagenomes</taxon>
        <taxon>ecological metagenomes</taxon>
    </lineage>
</organism>
<dbReference type="Gene3D" id="1.20.272.10">
    <property type="match status" value="1"/>
</dbReference>
<accession>A0A0F9WBH5</accession>
<comment type="similarity">
    <text evidence="1">Belongs to the AAA ATPase family. RarA/MGS1/WRNIP1 subfamily.</text>
</comment>
<dbReference type="GO" id="GO:0005524">
    <property type="term" value="F:ATP binding"/>
    <property type="evidence" value="ECO:0007669"/>
    <property type="project" value="UniProtKB-KW"/>
</dbReference>
<dbReference type="Gene3D" id="3.40.50.300">
    <property type="entry name" value="P-loop containing nucleotide triphosphate hydrolases"/>
    <property type="match status" value="1"/>
</dbReference>
<dbReference type="GO" id="GO:0016887">
    <property type="term" value="F:ATP hydrolysis activity"/>
    <property type="evidence" value="ECO:0007669"/>
    <property type="project" value="InterPro"/>
</dbReference>
<evidence type="ECO:0000256" key="3">
    <source>
        <dbReference type="ARBA" id="ARBA00022741"/>
    </source>
</evidence>
<dbReference type="InterPro" id="IPR003959">
    <property type="entry name" value="ATPase_AAA_core"/>
</dbReference>
<dbReference type="InterPro" id="IPR051314">
    <property type="entry name" value="AAA_ATPase_RarA/MGS1/WRNIP1"/>
</dbReference>
<dbReference type="PANTHER" id="PTHR13779:SF7">
    <property type="entry name" value="ATPASE WRNIP1"/>
    <property type="match status" value="1"/>
</dbReference>
<dbReference type="Pfam" id="PF16193">
    <property type="entry name" value="AAA_assoc_2"/>
    <property type="match status" value="1"/>
</dbReference>
<comment type="caution">
    <text evidence="6">The sequence shown here is derived from an EMBL/GenBank/DDBJ whole genome shotgun (WGS) entry which is preliminary data.</text>
</comment>
<dbReference type="GO" id="GO:0003677">
    <property type="term" value="F:DNA binding"/>
    <property type="evidence" value="ECO:0007669"/>
    <property type="project" value="InterPro"/>
</dbReference>
<dbReference type="SMART" id="SM00382">
    <property type="entry name" value="AAA"/>
    <property type="match status" value="1"/>
</dbReference>
<dbReference type="InterPro" id="IPR021886">
    <property type="entry name" value="MgsA_C"/>
</dbReference>
<dbReference type="SUPFAM" id="SSF48019">
    <property type="entry name" value="post-AAA+ oligomerization domain-like"/>
    <property type="match status" value="1"/>
</dbReference>
<evidence type="ECO:0000256" key="2">
    <source>
        <dbReference type="ARBA" id="ARBA00022705"/>
    </source>
</evidence>